<accession>A0A564YQH2</accession>
<evidence type="ECO:0000313" key="1">
    <source>
        <dbReference type="EMBL" id="VUZ49465.1"/>
    </source>
</evidence>
<dbReference type="EMBL" id="CABIJS010000333">
    <property type="protein sequence ID" value="VUZ49465.1"/>
    <property type="molecule type" value="Genomic_DNA"/>
</dbReference>
<dbReference type="Proteomes" id="UP000321570">
    <property type="component" value="Unassembled WGS sequence"/>
</dbReference>
<proteinExistence type="predicted"/>
<protein>
    <submittedName>
        <fullName evidence="1">Uncharacterized protein</fullName>
    </submittedName>
</protein>
<evidence type="ECO:0000313" key="2">
    <source>
        <dbReference type="Proteomes" id="UP000321570"/>
    </source>
</evidence>
<reference evidence="1 2" key="1">
    <citation type="submission" date="2019-07" db="EMBL/GenBank/DDBJ databases">
        <authorList>
            <person name="Jastrzebski P J."/>
            <person name="Paukszto L."/>
            <person name="Jastrzebski P J."/>
        </authorList>
    </citation>
    <scope>NUCLEOTIDE SEQUENCE [LARGE SCALE GENOMIC DNA]</scope>
    <source>
        <strain evidence="1 2">WMS-il1</strain>
    </source>
</reference>
<organism evidence="1 2">
    <name type="scientific">Hymenolepis diminuta</name>
    <name type="common">Rat tapeworm</name>
    <dbReference type="NCBI Taxonomy" id="6216"/>
    <lineage>
        <taxon>Eukaryota</taxon>
        <taxon>Metazoa</taxon>
        <taxon>Spiralia</taxon>
        <taxon>Lophotrochozoa</taxon>
        <taxon>Platyhelminthes</taxon>
        <taxon>Cestoda</taxon>
        <taxon>Eucestoda</taxon>
        <taxon>Cyclophyllidea</taxon>
        <taxon>Hymenolepididae</taxon>
        <taxon>Hymenolepis</taxon>
    </lineage>
</organism>
<sequence length="147" mass="16901">MKEQEEKGQIQTFLNRPSGRQLFRIRGSDAFSLHLGVLGDPEGHIMLLHPTGSPRPAIWNIMMPNTLPERYRADFYFEVANMIQGFMACVFVATRRHGMEMPPEVIKFDPHFYQQLPSLAPAGSKFQMSTLIAATQYYTFTFSFYSK</sequence>
<dbReference type="AlphaFoldDB" id="A0A564YQH2"/>
<name>A0A564YQH2_HYMDI</name>
<gene>
    <name evidence="1" type="ORF">WMSIL1_LOCUS8404</name>
</gene>
<keyword evidence="2" id="KW-1185">Reference proteome</keyword>